<name>A0A7S7LIY8_CRYPV</name>
<dbReference type="Proteomes" id="UP000593906">
    <property type="component" value="Chromosome 2"/>
</dbReference>
<reference evidence="2 3" key="1">
    <citation type="submission" date="2019-09" db="EMBL/GenBank/DDBJ databases">
        <title>Consistent, comparative and evidence-based genome assembly and annotation for Cryptosporidium parvum, C. hominis and C. tyzzeri.</title>
        <authorList>
            <person name="Baptista R.P."/>
            <person name="Li Y."/>
            <person name="Sateriale A."/>
            <person name="Ansell B."/>
            <person name="Jex A."/>
            <person name="Sanders M."/>
            <person name="Brooks K."/>
            <person name="Tracey A."/>
            <person name="Berriman M."/>
            <person name="Striepen B."/>
            <person name="Cotton J.A."/>
            <person name="Kissinger J.C."/>
        </authorList>
    </citation>
    <scope>NUCLEOTIDE SEQUENCE [LARGE SCALE GENOMIC DNA]</scope>
    <source>
        <strain evidence="2 3">IOWA-ATCC</strain>
    </source>
</reference>
<feature type="compositionally biased region" description="Polar residues" evidence="1">
    <location>
        <begin position="298"/>
        <end position="307"/>
    </location>
</feature>
<feature type="compositionally biased region" description="Basic and acidic residues" evidence="1">
    <location>
        <begin position="265"/>
        <end position="281"/>
    </location>
</feature>
<evidence type="ECO:0000313" key="2">
    <source>
        <dbReference type="EMBL" id="QOY42848.1"/>
    </source>
</evidence>
<dbReference type="AlphaFoldDB" id="A0A7S7LIY8"/>
<dbReference type="EMBL" id="CP044421">
    <property type="protein sequence ID" value="QOY42848.1"/>
    <property type="molecule type" value="Genomic_DNA"/>
</dbReference>
<accession>A0A7S7LIY8</accession>
<proteinExistence type="predicted"/>
<dbReference type="VEuPathDB" id="CryptoDB:CPATCC_0026990"/>
<gene>
    <name evidence="2" type="ORF">CPATCC_000529</name>
</gene>
<evidence type="ECO:0000313" key="3">
    <source>
        <dbReference type="Proteomes" id="UP000593906"/>
    </source>
</evidence>
<protein>
    <submittedName>
        <fullName evidence="2">Uncharacterized protein</fullName>
    </submittedName>
</protein>
<feature type="region of interest" description="Disordered" evidence="1">
    <location>
        <begin position="265"/>
        <end position="307"/>
    </location>
</feature>
<organism evidence="2 3">
    <name type="scientific">Cryptosporidium parvum</name>
    <dbReference type="NCBI Taxonomy" id="5807"/>
    <lineage>
        <taxon>Eukaryota</taxon>
        <taxon>Sar</taxon>
        <taxon>Alveolata</taxon>
        <taxon>Apicomplexa</taxon>
        <taxon>Conoidasida</taxon>
        <taxon>Coccidia</taxon>
        <taxon>Eucoccidiorida</taxon>
        <taxon>Eimeriorina</taxon>
        <taxon>Cryptosporidiidae</taxon>
        <taxon>Cryptosporidium</taxon>
    </lineage>
</organism>
<sequence>MEYFDDDIISNMNRMEINKRPNIFDDLLGGDDETEKVNEEEDIFSVDEKRISNSESLFNSSYNKERNPFEDENREDEVIFGIERKREDEIGDKVDIMKSNQKRISNAFAMVGGIDFHEFNNNLNGNEFNDDFEMDNKFESNEDIFSLSRSNRKTNNGEDERYEEEEEKKIGLVQGEEDILLQKEEAYYREEKDPEQIIETKKNSISENLFGIQEEKQINKGNFNIENETPGNKELQFENPPLNNYENANPYIQNNKNLNELSCDKENELVPPGKSERKKSETNISDHNPLCESKEETNNNSLDKNNSETCVESNKIKVNNNLQSSLEDIDWNRVSKIIENFEKQTGNSGRNQMLFKSIIYKLANKNGNN</sequence>
<evidence type="ECO:0000256" key="1">
    <source>
        <dbReference type="SAM" id="MobiDB-lite"/>
    </source>
</evidence>